<dbReference type="EMBL" id="JANBUW010001280">
    <property type="protein sequence ID" value="KAJ2843823.1"/>
    <property type="molecule type" value="Genomic_DNA"/>
</dbReference>
<keyword evidence="2" id="KW-1185">Reference proteome</keyword>
<dbReference type="InterPro" id="IPR045126">
    <property type="entry name" value="TRAPPC10/Trs130"/>
</dbReference>
<reference evidence="1" key="1">
    <citation type="submission" date="2022-07" db="EMBL/GenBank/DDBJ databases">
        <title>Phylogenomic reconstructions and comparative analyses of Kickxellomycotina fungi.</title>
        <authorList>
            <person name="Reynolds N.K."/>
            <person name="Stajich J.E."/>
            <person name="Barry K."/>
            <person name="Grigoriev I.V."/>
            <person name="Crous P."/>
            <person name="Smith M.E."/>
        </authorList>
    </citation>
    <scope>NUCLEOTIDE SEQUENCE</scope>
    <source>
        <strain evidence="1">NRRL 1566</strain>
    </source>
</reference>
<proteinExistence type="predicted"/>
<evidence type="ECO:0000313" key="2">
    <source>
        <dbReference type="Proteomes" id="UP001139887"/>
    </source>
</evidence>
<sequence>QLDLLGTLARRLPPTYLRRSNTHTRVTTPELSDDVNIEPKVTNPVLAEALGSDERFDQVYIRTCEQATQYYLESGRRRFAQVLQGDIAQLHICRKRWSDAVRILRPLVPADSLHVMDVHLAERLAVCERELGHKDACLDLVLRLVENSQFLDAKSCAQHAVMLEELLNEVPDARRVQTKLFRAGDVVADDGAGFGIVIDICSKVPRTLKAKRIEALLVTGNRDARQLEVIVDADSVELSSDHTRVHLDTDSVSCPGRFEVQSLHIFIGHIEFVVPVSNPNARRFVRLNAHPASPCIALYPKPNILRVNITASNEPINAGMCIWLHDANGHLLSQVDSEDEDNGGALIVENAIAADSHATFEVALDGKQKPPASGEVLIYAEYSVDGDLRMLLDTELVEFVPPLQLSAHIEQGQPGSASMLQVRAQCCALDPVRLHTLSICHDKVDNADSAQLVERGFLLFAETTTIVRAIDAAPPSVDVHVEFSSLLDVLQAQINDYICSLAAEHKLSRHVRYLQRLVLAHIRQTMDASATLRESRLVCEPFTSLGSLASQDCSPVVREAMRKL</sequence>
<dbReference type="GO" id="GO:1990071">
    <property type="term" value="C:TRAPPII protein complex"/>
    <property type="evidence" value="ECO:0007669"/>
    <property type="project" value="InterPro"/>
</dbReference>
<evidence type="ECO:0000313" key="1">
    <source>
        <dbReference type="EMBL" id="KAJ2843823.1"/>
    </source>
</evidence>
<name>A0A9W8I376_9FUNG</name>
<comment type="caution">
    <text evidence="1">The sequence shown here is derived from an EMBL/GenBank/DDBJ whole genome shotgun (WGS) entry which is preliminary data.</text>
</comment>
<dbReference type="Proteomes" id="UP001139887">
    <property type="component" value="Unassembled WGS sequence"/>
</dbReference>
<evidence type="ECO:0008006" key="3">
    <source>
        <dbReference type="Google" id="ProtNLM"/>
    </source>
</evidence>
<feature type="non-terminal residue" evidence="1">
    <location>
        <position position="564"/>
    </location>
</feature>
<dbReference type="OrthoDB" id="10256906at2759"/>
<accession>A0A9W8I376</accession>
<gene>
    <name evidence="1" type="ORF">IWW36_005414</name>
</gene>
<protein>
    <recommendedName>
        <fullName evidence="3">Trafficking protein particle complex subunit 11 domain-containing protein</fullName>
    </recommendedName>
</protein>
<dbReference type="GO" id="GO:0006891">
    <property type="term" value="P:intra-Golgi vesicle-mediated transport"/>
    <property type="evidence" value="ECO:0007669"/>
    <property type="project" value="TreeGrafter"/>
</dbReference>
<feature type="non-terminal residue" evidence="1">
    <location>
        <position position="1"/>
    </location>
</feature>
<dbReference type="GO" id="GO:0005829">
    <property type="term" value="C:cytosol"/>
    <property type="evidence" value="ECO:0007669"/>
    <property type="project" value="GOC"/>
</dbReference>
<dbReference type="AlphaFoldDB" id="A0A9W8I376"/>
<organism evidence="1 2">
    <name type="scientific">Coemansia brasiliensis</name>
    <dbReference type="NCBI Taxonomy" id="2650707"/>
    <lineage>
        <taxon>Eukaryota</taxon>
        <taxon>Fungi</taxon>
        <taxon>Fungi incertae sedis</taxon>
        <taxon>Zoopagomycota</taxon>
        <taxon>Kickxellomycotina</taxon>
        <taxon>Kickxellomycetes</taxon>
        <taxon>Kickxellales</taxon>
        <taxon>Kickxellaceae</taxon>
        <taxon>Coemansia</taxon>
    </lineage>
</organism>
<dbReference type="PANTHER" id="PTHR13251">
    <property type="entry name" value="EPILEPSY HOLOPROSENCEPHALY CANDIDATE 1/TMEM1"/>
    <property type="match status" value="1"/>
</dbReference>
<dbReference type="GO" id="GO:0034498">
    <property type="term" value="P:early endosome to Golgi transport"/>
    <property type="evidence" value="ECO:0007669"/>
    <property type="project" value="TreeGrafter"/>
</dbReference>
<dbReference type="PANTHER" id="PTHR13251:SF3">
    <property type="entry name" value="TRAFFICKING PROTEIN PARTICLE COMPLEX SUBUNIT 10"/>
    <property type="match status" value="1"/>
</dbReference>